<protein>
    <submittedName>
        <fullName evidence="3">PDZ domain-containing protein</fullName>
    </submittedName>
</protein>
<dbReference type="InterPro" id="IPR001478">
    <property type="entry name" value="PDZ"/>
</dbReference>
<dbReference type="EMBL" id="FQYP01000013">
    <property type="protein sequence ID" value="SHJ64937.1"/>
    <property type="molecule type" value="Genomic_DNA"/>
</dbReference>
<sequence length="435" mass="50357">MKKIGVLVLVFFSITTQCLSQTLKRRASFEAKISWPDNKTPGAKVEEIDEGSPLLNAGFKVGDVIINVDHRPVLNSEDWSAIIYGIRSDQKTYIVVKRGVDKISHEVVLNPLPKEQHDVLDTFYESVTSEYGIRQRVIITKPKGKGPFPAIFLIQGLSCSTIEKYSGRSNNWVRLIKDLAEKSNMVLVRVEKPGVGDSEGDCGKTDFQTEISGYEAAMQLLKSKTYIQQDKVIVYGNSMGSALAPYIANQFNAAGVISDGTFFKSWYEHMLEIERRILGIEGKSQKEIYDLMNTVYIPIYYKMLIEKRSYHDILEENPLFKKYHRHGPFHMYGRPVEYYHQVQDFNFAFEWQKIKVPVRIRWGTNDWIMTENDNDMIIALLEKSNHKDHQLYKYPKLDHWSTIHPDYGSSFNFKPGKWEDKISQQIIDWAWEMVK</sequence>
<keyword evidence="4" id="KW-1185">Reference proteome</keyword>
<dbReference type="InterPro" id="IPR029058">
    <property type="entry name" value="AB_hydrolase_fold"/>
</dbReference>
<dbReference type="Pfam" id="PF13180">
    <property type="entry name" value="PDZ_2"/>
    <property type="match status" value="1"/>
</dbReference>
<dbReference type="SUPFAM" id="SSF53474">
    <property type="entry name" value="alpha/beta-Hydrolases"/>
    <property type="match status" value="1"/>
</dbReference>
<dbReference type="PANTHER" id="PTHR43265">
    <property type="entry name" value="ESTERASE ESTD"/>
    <property type="match status" value="1"/>
</dbReference>
<reference evidence="4" key="1">
    <citation type="submission" date="2016-11" db="EMBL/GenBank/DDBJ databases">
        <authorList>
            <person name="Varghese N."/>
            <person name="Submissions S."/>
        </authorList>
    </citation>
    <scope>NUCLEOTIDE SEQUENCE [LARGE SCALE GENOMIC DNA]</scope>
    <source>
        <strain evidence="4">DSM 22623</strain>
    </source>
</reference>
<dbReference type="Proteomes" id="UP000184432">
    <property type="component" value="Unassembled WGS sequence"/>
</dbReference>
<feature type="domain" description="AB hydrolase-1" evidence="1">
    <location>
        <begin position="167"/>
        <end position="401"/>
    </location>
</feature>
<dbReference type="OrthoDB" id="9809549at2"/>
<accession>A0A1M6L156</accession>
<dbReference type="STRING" id="570521.SAMN04488508_11356"/>
<dbReference type="Gene3D" id="2.30.42.10">
    <property type="match status" value="1"/>
</dbReference>
<dbReference type="InterPro" id="IPR053145">
    <property type="entry name" value="AB_hydrolase_Est10"/>
</dbReference>
<dbReference type="InterPro" id="IPR000073">
    <property type="entry name" value="AB_hydrolase_1"/>
</dbReference>
<dbReference type="PANTHER" id="PTHR43265:SF1">
    <property type="entry name" value="ESTERASE ESTD"/>
    <property type="match status" value="1"/>
</dbReference>
<dbReference type="Pfam" id="PF00561">
    <property type="entry name" value="Abhydrolase_1"/>
    <property type="match status" value="1"/>
</dbReference>
<dbReference type="AlphaFoldDB" id="A0A1M6L156"/>
<dbReference type="InterPro" id="IPR036034">
    <property type="entry name" value="PDZ_sf"/>
</dbReference>
<evidence type="ECO:0000313" key="4">
    <source>
        <dbReference type="Proteomes" id="UP000184432"/>
    </source>
</evidence>
<dbReference type="SUPFAM" id="SSF50156">
    <property type="entry name" value="PDZ domain-like"/>
    <property type="match status" value="1"/>
</dbReference>
<evidence type="ECO:0000313" key="3">
    <source>
        <dbReference type="EMBL" id="SHJ64937.1"/>
    </source>
</evidence>
<name>A0A1M6L156_9FLAO</name>
<evidence type="ECO:0000259" key="1">
    <source>
        <dbReference type="Pfam" id="PF00561"/>
    </source>
</evidence>
<dbReference type="Gene3D" id="3.40.50.1820">
    <property type="entry name" value="alpha/beta hydrolase"/>
    <property type="match status" value="1"/>
</dbReference>
<gene>
    <name evidence="3" type="ORF">SAMN04488508_11356</name>
</gene>
<dbReference type="GO" id="GO:0052689">
    <property type="term" value="F:carboxylic ester hydrolase activity"/>
    <property type="evidence" value="ECO:0007669"/>
    <property type="project" value="TreeGrafter"/>
</dbReference>
<organism evidence="3 4">
    <name type="scientific">Aquimarina spongiae</name>
    <dbReference type="NCBI Taxonomy" id="570521"/>
    <lineage>
        <taxon>Bacteria</taxon>
        <taxon>Pseudomonadati</taxon>
        <taxon>Bacteroidota</taxon>
        <taxon>Flavobacteriia</taxon>
        <taxon>Flavobacteriales</taxon>
        <taxon>Flavobacteriaceae</taxon>
        <taxon>Aquimarina</taxon>
    </lineage>
</organism>
<proteinExistence type="predicted"/>
<dbReference type="RefSeq" id="WP_073321550.1">
    <property type="nucleotide sequence ID" value="NZ_FQYP01000013.1"/>
</dbReference>
<feature type="domain" description="PDZ" evidence="2">
    <location>
        <begin position="38"/>
        <end position="107"/>
    </location>
</feature>
<evidence type="ECO:0000259" key="2">
    <source>
        <dbReference type="Pfam" id="PF13180"/>
    </source>
</evidence>